<reference evidence="3" key="1">
    <citation type="submission" date="2021-01" db="EMBL/GenBank/DDBJ databases">
        <authorList>
            <person name="Corre E."/>
            <person name="Pelletier E."/>
            <person name="Niang G."/>
            <person name="Scheremetjew M."/>
            <person name="Finn R."/>
            <person name="Kale V."/>
            <person name="Holt S."/>
            <person name="Cochrane G."/>
            <person name="Meng A."/>
            <person name="Brown T."/>
            <person name="Cohen L."/>
        </authorList>
    </citation>
    <scope>NUCLEOTIDE SEQUENCE</scope>
    <source>
        <strain evidence="3">CCMP 769</strain>
    </source>
</reference>
<sequence length="160" mass="17759">MEGESGPGNQKNSDRPPSYWNHGEKVDRHDGERNLSGSFAGGYTQRNDPGQSRRKSSFTESEGDHRMSSARSVTFSDTNEEIDIESVPRAIEYDDDDDDDFEDDNSSKKSVSFSEDLVTEVRLFSKENIPKNPILITAALGLCAVILGSVVLRGRKKEAE</sequence>
<evidence type="ECO:0000256" key="2">
    <source>
        <dbReference type="SAM" id="Phobius"/>
    </source>
</evidence>
<feature type="compositionally biased region" description="Acidic residues" evidence="1">
    <location>
        <begin position="93"/>
        <end position="104"/>
    </location>
</feature>
<dbReference type="AlphaFoldDB" id="A0A7S3EDI2"/>
<keyword evidence="2" id="KW-1133">Transmembrane helix</keyword>
<feature type="region of interest" description="Disordered" evidence="1">
    <location>
        <begin position="1"/>
        <end position="110"/>
    </location>
</feature>
<gene>
    <name evidence="3" type="ORF">RMAR00112_LOCUS15018</name>
</gene>
<proteinExistence type="predicted"/>
<dbReference type="EMBL" id="HBHW01019428">
    <property type="protein sequence ID" value="CAE0047039.1"/>
    <property type="molecule type" value="Transcribed_RNA"/>
</dbReference>
<accession>A0A7S3EDI2</accession>
<organism evidence="3">
    <name type="scientific">Rhodosorus marinus</name>
    <dbReference type="NCBI Taxonomy" id="101924"/>
    <lineage>
        <taxon>Eukaryota</taxon>
        <taxon>Rhodophyta</taxon>
        <taxon>Stylonematophyceae</taxon>
        <taxon>Stylonematales</taxon>
        <taxon>Stylonemataceae</taxon>
        <taxon>Rhodosorus</taxon>
    </lineage>
</organism>
<evidence type="ECO:0000313" key="3">
    <source>
        <dbReference type="EMBL" id="CAE0047039.1"/>
    </source>
</evidence>
<keyword evidence="2" id="KW-0472">Membrane</keyword>
<name>A0A7S3EDI2_9RHOD</name>
<evidence type="ECO:0000256" key="1">
    <source>
        <dbReference type="SAM" id="MobiDB-lite"/>
    </source>
</evidence>
<feature type="compositionally biased region" description="Basic and acidic residues" evidence="1">
    <location>
        <begin position="22"/>
        <end position="33"/>
    </location>
</feature>
<protein>
    <submittedName>
        <fullName evidence="3">Uncharacterized protein</fullName>
    </submittedName>
</protein>
<feature type="transmembrane region" description="Helical" evidence="2">
    <location>
        <begin position="134"/>
        <end position="152"/>
    </location>
</feature>
<keyword evidence="2" id="KW-0812">Transmembrane</keyword>